<dbReference type="InterPro" id="IPR005532">
    <property type="entry name" value="SUMF_dom"/>
</dbReference>
<keyword evidence="3" id="KW-0418">Kinase</keyword>
<dbReference type="SUPFAM" id="SSF56112">
    <property type="entry name" value="Protein kinase-like (PK-like)"/>
    <property type="match status" value="1"/>
</dbReference>
<dbReference type="EMBL" id="LYXA01000001">
    <property type="protein sequence ID" value="OBU75058.1"/>
    <property type="molecule type" value="Genomic_DNA"/>
</dbReference>
<keyword evidence="1" id="KW-0067">ATP-binding</keyword>
<name>A0A853MCZ7_9CYAN</name>
<dbReference type="InterPro" id="IPR000719">
    <property type="entry name" value="Prot_kinase_dom"/>
</dbReference>
<dbReference type="GO" id="GO:0004674">
    <property type="term" value="F:protein serine/threonine kinase activity"/>
    <property type="evidence" value="ECO:0007669"/>
    <property type="project" value="UniProtKB-KW"/>
</dbReference>
<dbReference type="InterPro" id="IPR016187">
    <property type="entry name" value="CTDL_fold"/>
</dbReference>
<gene>
    <name evidence="3" type="ORF">A9P98_01100</name>
</gene>
<dbReference type="InterPro" id="IPR011009">
    <property type="entry name" value="Kinase-like_dom_sf"/>
</dbReference>
<dbReference type="InterPro" id="IPR051043">
    <property type="entry name" value="Sulfatase_Mod_Factor_Kinase"/>
</dbReference>
<dbReference type="Pfam" id="PF03781">
    <property type="entry name" value="FGE-sulfatase"/>
    <property type="match status" value="1"/>
</dbReference>
<dbReference type="SMART" id="SM00220">
    <property type="entry name" value="S_TKc"/>
    <property type="match status" value="1"/>
</dbReference>
<dbReference type="Gene3D" id="1.10.510.10">
    <property type="entry name" value="Transferase(Phosphotransferase) domain 1"/>
    <property type="match status" value="1"/>
</dbReference>
<feature type="binding site" evidence="1">
    <location>
        <position position="67"/>
    </location>
    <ligand>
        <name>ATP</name>
        <dbReference type="ChEBI" id="CHEBI:30616"/>
    </ligand>
</feature>
<dbReference type="RefSeq" id="WP_006276067.1">
    <property type="nucleotide sequence ID" value="NZ_ACYA01000008.1"/>
</dbReference>
<dbReference type="Gene3D" id="3.90.1580.10">
    <property type="entry name" value="paralog of FGE (formylglycine-generating enzyme)"/>
    <property type="match status" value="1"/>
</dbReference>
<keyword evidence="3" id="KW-0808">Transferase</keyword>
<dbReference type="Proteomes" id="UP000093903">
    <property type="component" value="Unassembled WGS sequence"/>
</dbReference>
<dbReference type="AlphaFoldDB" id="A0A853MCZ7"/>
<evidence type="ECO:0000256" key="1">
    <source>
        <dbReference type="PROSITE-ProRule" id="PRU10141"/>
    </source>
</evidence>
<dbReference type="InterPro" id="IPR042095">
    <property type="entry name" value="SUMF_sf"/>
</dbReference>
<dbReference type="SUPFAM" id="SSF56436">
    <property type="entry name" value="C-type lectin-like"/>
    <property type="match status" value="1"/>
</dbReference>
<feature type="domain" description="Protein kinase" evidence="2">
    <location>
        <begin position="37"/>
        <end position="311"/>
    </location>
</feature>
<dbReference type="PANTHER" id="PTHR23150:SF19">
    <property type="entry name" value="FORMYLGLYCINE-GENERATING ENZYME"/>
    <property type="match status" value="1"/>
</dbReference>
<keyword evidence="3" id="KW-0723">Serine/threonine-protein kinase</keyword>
<keyword evidence="1" id="KW-0547">Nucleotide-binding</keyword>
<evidence type="ECO:0000313" key="3">
    <source>
        <dbReference type="EMBL" id="OBU75058.1"/>
    </source>
</evidence>
<dbReference type="NCBIfam" id="NF045510">
    <property type="entry name" value="4Cys_prefix_kin"/>
    <property type="match status" value="1"/>
</dbReference>
<evidence type="ECO:0000313" key="4">
    <source>
        <dbReference type="Proteomes" id="UP000093903"/>
    </source>
</evidence>
<proteinExistence type="predicted"/>
<organism evidence="3 4">
    <name type="scientific">Cylindrospermopsis raciborskii CS-505</name>
    <dbReference type="NCBI Taxonomy" id="533240"/>
    <lineage>
        <taxon>Bacteria</taxon>
        <taxon>Bacillati</taxon>
        <taxon>Cyanobacteriota</taxon>
        <taxon>Cyanophyceae</taxon>
        <taxon>Nostocales</taxon>
        <taxon>Aphanizomenonaceae</taxon>
        <taxon>Cylindrospermopsis</taxon>
    </lineage>
</organism>
<reference evidence="3 4" key="1">
    <citation type="submission" date="2016-05" db="EMBL/GenBank/DDBJ databases">
        <title>First complete genome of the cyanobacterium Cylindrospermopsis raciborskii CS505, containing a circular chromosome and a single extrachromosomal element.</title>
        <authorList>
            <person name="Fuentes J."/>
            <person name="Tamames J."/>
            <person name="Allen E."/>
            <person name="Plominski A."/>
            <person name="Vasquez M."/>
        </authorList>
    </citation>
    <scope>NUCLEOTIDE SEQUENCE [LARGE SCALE GENOMIC DNA]</scope>
    <source>
        <strain evidence="3 4">CS505</strain>
    </source>
</reference>
<evidence type="ECO:0000259" key="2">
    <source>
        <dbReference type="PROSITE" id="PS50011"/>
    </source>
</evidence>
<comment type="caution">
    <text evidence="3">The sequence shown here is derived from an EMBL/GenBank/DDBJ whole genome shotgun (WGS) entry which is preliminary data.</text>
</comment>
<dbReference type="PROSITE" id="PS00107">
    <property type="entry name" value="PROTEIN_KINASE_ATP"/>
    <property type="match status" value="1"/>
</dbReference>
<dbReference type="PANTHER" id="PTHR23150">
    <property type="entry name" value="SULFATASE MODIFYING FACTOR 1, 2"/>
    <property type="match status" value="1"/>
</dbReference>
<protein>
    <submittedName>
        <fullName evidence="3">Serine/threonine protein kinase</fullName>
    </submittedName>
</protein>
<dbReference type="CDD" id="cd14014">
    <property type="entry name" value="STKc_PknB_like"/>
    <property type="match status" value="1"/>
</dbReference>
<dbReference type="InterPro" id="IPR017441">
    <property type="entry name" value="Protein_kinase_ATP_BS"/>
</dbReference>
<accession>A0A853MCZ7</accession>
<dbReference type="Pfam" id="PF00069">
    <property type="entry name" value="Pkinase"/>
    <property type="match status" value="1"/>
</dbReference>
<dbReference type="PROSITE" id="PS50011">
    <property type="entry name" value="PROTEIN_KINASE_DOM"/>
    <property type="match status" value="1"/>
</dbReference>
<sequence length="624" mass="71472">MQICQNPNCSNPFNLNHSRFCIVCGHDKFGEILRNRYRVLRLLGEGGFSKTYAAEDVDRLDAPCVIKQFFPQVQGTVERAKAAEFFKEEAYRLYELGENHSQIPRLLAYFEQGSSLYLVQEFIIGKTLLEELKERPYTEAQIRQLLLDLLPVLDFIHHKNVIHRDIKPENIIRRSLDNKLVLIDFGGAKQVTKTTMARQATAIYTLGYAPTEQMAGFACHASDLYALGVTCIRLLTQCLPVQNSYQLKDPLYDPMRAKWLWQEFLQGRGVIVSQQLIYILNRLLQHFAQDRYQSAMEVLYDLQNDFSHTLTSDFNYINSDESKINLGTPIIEVATAQQKLAVNVPPLEIFEFQTMISHQENDKVKHERRIGKFFTEELNKHLYLEMILVPGGSFLMGSPEFQGNGDEHPQHQVIVEPFYMAKYPITQAQWKAVATLPKVTQNLNPNPSRFKGVNLPVENVSWYEAVEFCLRLSLTTGRNYRLPSEAEWEYACRAGTTTAFYFGETITPDLINCNVSQSYIADFGRNFTPQITEVGNLNLANAFGLYDMHGLVWEWCADPWHNNYHGAPRDGSVWDTNGDINRRVLRGGAWNFSAELCRSASRSWNEAEGGLRMSGFRVVLSFYG</sequence>
<dbReference type="Gene3D" id="3.30.200.20">
    <property type="entry name" value="Phosphorylase Kinase, domain 1"/>
    <property type="match status" value="1"/>
</dbReference>
<dbReference type="GO" id="GO:0005524">
    <property type="term" value="F:ATP binding"/>
    <property type="evidence" value="ECO:0007669"/>
    <property type="project" value="UniProtKB-UniRule"/>
</dbReference>
<dbReference type="GO" id="GO:0120147">
    <property type="term" value="F:formylglycine-generating oxidase activity"/>
    <property type="evidence" value="ECO:0007669"/>
    <property type="project" value="TreeGrafter"/>
</dbReference>